<protein>
    <submittedName>
        <fullName evidence="1">Uncharacterized protein</fullName>
    </submittedName>
</protein>
<gene>
    <name evidence="1" type="ORF">GQ607_001922</name>
</gene>
<dbReference type="Proteomes" id="UP000434172">
    <property type="component" value="Unassembled WGS sequence"/>
</dbReference>
<dbReference type="EMBL" id="WOWK01000005">
    <property type="protein sequence ID" value="KAF0331052.1"/>
    <property type="molecule type" value="Genomic_DNA"/>
</dbReference>
<keyword evidence="2" id="KW-1185">Reference proteome</keyword>
<proteinExistence type="predicted"/>
<name>A0A8H3WU92_9PEZI</name>
<evidence type="ECO:0000313" key="1">
    <source>
        <dbReference type="EMBL" id="KAF0331052.1"/>
    </source>
</evidence>
<evidence type="ECO:0000313" key="2">
    <source>
        <dbReference type="Proteomes" id="UP000434172"/>
    </source>
</evidence>
<organism evidence="1 2">
    <name type="scientific">Colletotrichum asianum</name>
    <dbReference type="NCBI Taxonomy" id="702518"/>
    <lineage>
        <taxon>Eukaryota</taxon>
        <taxon>Fungi</taxon>
        <taxon>Dikarya</taxon>
        <taxon>Ascomycota</taxon>
        <taxon>Pezizomycotina</taxon>
        <taxon>Sordariomycetes</taxon>
        <taxon>Hypocreomycetidae</taxon>
        <taxon>Glomerellales</taxon>
        <taxon>Glomerellaceae</taxon>
        <taxon>Colletotrichum</taxon>
        <taxon>Colletotrichum gloeosporioides species complex</taxon>
    </lineage>
</organism>
<accession>A0A8H3WU92</accession>
<sequence length="54" mass="5954">MEQMSSGMRRRVWCMAHKIGLCVDSLRVKKGLGGDCPDTGGRIQMSDLQPGTRC</sequence>
<comment type="caution">
    <text evidence="1">The sequence shown here is derived from an EMBL/GenBank/DDBJ whole genome shotgun (WGS) entry which is preliminary data.</text>
</comment>
<dbReference type="AlphaFoldDB" id="A0A8H3WU92"/>
<reference evidence="1 2" key="1">
    <citation type="submission" date="2019-12" db="EMBL/GenBank/DDBJ databases">
        <title>A genome sequence resource for the geographically widespread anthracnose pathogen Colletotrichum asianum.</title>
        <authorList>
            <person name="Meng Y."/>
        </authorList>
    </citation>
    <scope>NUCLEOTIDE SEQUENCE [LARGE SCALE GENOMIC DNA]</scope>
    <source>
        <strain evidence="1 2">ICMP 18580</strain>
    </source>
</reference>